<reference evidence="3 4" key="1">
    <citation type="submission" date="2024-01" db="EMBL/GenBank/DDBJ databases">
        <title>Complete genome of Cladobotryum mycophilum ATHUM6906.</title>
        <authorList>
            <person name="Christinaki A.C."/>
            <person name="Myridakis A.I."/>
            <person name="Kouvelis V.N."/>
        </authorList>
    </citation>
    <scope>NUCLEOTIDE SEQUENCE [LARGE SCALE GENOMIC DNA]</scope>
    <source>
        <strain evidence="3 4">ATHUM6906</strain>
    </source>
</reference>
<feature type="signal peptide" evidence="1">
    <location>
        <begin position="1"/>
        <end position="19"/>
    </location>
</feature>
<protein>
    <recommendedName>
        <fullName evidence="2">AB hydrolase-1 domain-containing protein</fullName>
    </recommendedName>
</protein>
<keyword evidence="1" id="KW-0732">Signal</keyword>
<dbReference type="PANTHER" id="PTHR43798">
    <property type="entry name" value="MONOACYLGLYCEROL LIPASE"/>
    <property type="match status" value="1"/>
</dbReference>
<accession>A0ABR0SBL8</accession>
<feature type="domain" description="AB hydrolase-1" evidence="2">
    <location>
        <begin position="101"/>
        <end position="357"/>
    </location>
</feature>
<feature type="chain" id="PRO_5046067054" description="AB hydrolase-1 domain-containing protein" evidence="1">
    <location>
        <begin position="20"/>
        <end position="376"/>
    </location>
</feature>
<dbReference type="PANTHER" id="PTHR43798:SF5">
    <property type="entry name" value="MONOACYLGLYCEROL LIPASE ABHD6"/>
    <property type="match status" value="1"/>
</dbReference>
<name>A0ABR0SBL8_9HYPO</name>
<dbReference type="Proteomes" id="UP001338125">
    <property type="component" value="Unassembled WGS sequence"/>
</dbReference>
<comment type="caution">
    <text evidence="3">The sequence shown here is derived from an EMBL/GenBank/DDBJ whole genome shotgun (WGS) entry which is preliminary data.</text>
</comment>
<dbReference type="EMBL" id="JAVFKD010000015">
    <property type="protein sequence ID" value="KAK5989559.1"/>
    <property type="molecule type" value="Genomic_DNA"/>
</dbReference>
<organism evidence="3 4">
    <name type="scientific">Cladobotryum mycophilum</name>
    <dbReference type="NCBI Taxonomy" id="491253"/>
    <lineage>
        <taxon>Eukaryota</taxon>
        <taxon>Fungi</taxon>
        <taxon>Dikarya</taxon>
        <taxon>Ascomycota</taxon>
        <taxon>Pezizomycotina</taxon>
        <taxon>Sordariomycetes</taxon>
        <taxon>Hypocreomycetidae</taxon>
        <taxon>Hypocreales</taxon>
        <taxon>Hypocreaceae</taxon>
        <taxon>Cladobotryum</taxon>
    </lineage>
</organism>
<dbReference type="InterPro" id="IPR000073">
    <property type="entry name" value="AB_hydrolase_1"/>
</dbReference>
<dbReference type="SUPFAM" id="SSF53474">
    <property type="entry name" value="alpha/beta-Hydrolases"/>
    <property type="match status" value="1"/>
</dbReference>
<dbReference type="InterPro" id="IPR029058">
    <property type="entry name" value="AB_hydrolase_fold"/>
</dbReference>
<evidence type="ECO:0000259" key="2">
    <source>
        <dbReference type="Pfam" id="PF12697"/>
    </source>
</evidence>
<evidence type="ECO:0000313" key="4">
    <source>
        <dbReference type="Proteomes" id="UP001338125"/>
    </source>
</evidence>
<keyword evidence="4" id="KW-1185">Reference proteome</keyword>
<dbReference type="InterPro" id="IPR050266">
    <property type="entry name" value="AB_hydrolase_sf"/>
</dbReference>
<evidence type="ECO:0000313" key="3">
    <source>
        <dbReference type="EMBL" id="KAK5989559.1"/>
    </source>
</evidence>
<dbReference type="Pfam" id="PF12697">
    <property type="entry name" value="Abhydrolase_6"/>
    <property type="match status" value="1"/>
</dbReference>
<proteinExistence type="predicted"/>
<sequence length="376" mass="39723">MPTPSLLLAVLAAVSTAKAATTAANIDCHMVEFPVTATANNEDYGNDFDPNNATSIVAFIDQALNTGSVGIVGQVSTTASLSISAQYCGPAGATDLDTIQVLVHGNTCNKAIWDALYQPQLQNAGYSYQRFFASQGYASLAIDLPGHGNSTHPDPNTVAQIPLQAAVISGVTSALRTANNPLGTAFRKVIFGGHSFGSITGVAAARFTPDFADALILTGWSVKLPLPNPLLQVQLQPAALLFDRFRDLPLGYVTSSNFTGHEETFFAGDFDPSIPPISFATQDIMTCGEGGSIGEGLQPASGFKGKVFAISGELDDYFCNAKNGDCADQLAASKALVPDASLYETYPIPNTGHDFMFHHSSTQAFQQIQQFIEKNL</sequence>
<gene>
    <name evidence="3" type="ORF">PT974_11086</name>
</gene>
<dbReference type="Gene3D" id="3.40.50.1820">
    <property type="entry name" value="alpha/beta hydrolase"/>
    <property type="match status" value="1"/>
</dbReference>
<evidence type="ECO:0000256" key="1">
    <source>
        <dbReference type="SAM" id="SignalP"/>
    </source>
</evidence>